<feature type="domain" description="RNA polymerase sigma-70 region 2" evidence="5">
    <location>
        <begin position="26"/>
        <end position="89"/>
    </location>
</feature>
<dbReference type="RefSeq" id="WP_120335469.1">
    <property type="nucleotide sequence ID" value="NZ_CP070350.1"/>
</dbReference>
<dbReference type="CDD" id="cd06171">
    <property type="entry name" value="Sigma70_r4"/>
    <property type="match status" value="1"/>
</dbReference>
<dbReference type="PANTHER" id="PTHR43133">
    <property type="entry name" value="RNA POLYMERASE ECF-TYPE SIGMA FACTO"/>
    <property type="match status" value="1"/>
</dbReference>
<reference evidence="7 8" key="1">
    <citation type="submission" date="2016-07" db="EMBL/GenBank/DDBJ databases">
        <title>Genome analysis of Sphingobacterium siyangense T12B17.</title>
        <authorList>
            <person name="Xu D."/>
            <person name="Su Y."/>
            <person name="Zheng S."/>
        </authorList>
    </citation>
    <scope>NUCLEOTIDE SEQUENCE [LARGE SCALE GENOMIC DNA]</scope>
    <source>
        <strain evidence="7 8">T12B17</strain>
    </source>
</reference>
<dbReference type="InterPro" id="IPR014284">
    <property type="entry name" value="RNA_pol_sigma-70_dom"/>
</dbReference>
<proteinExistence type="inferred from homology"/>
<feature type="domain" description="RNA polymerase sigma factor 70 region 4 type 2" evidence="6">
    <location>
        <begin position="126"/>
        <end position="175"/>
    </location>
</feature>
<keyword evidence="8" id="KW-1185">Reference proteome</keyword>
<dbReference type="SUPFAM" id="SSF88659">
    <property type="entry name" value="Sigma3 and sigma4 domains of RNA polymerase sigma factors"/>
    <property type="match status" value="1"/>
</dbReference>
<dbReference type="InterPro" id="IPR013249">
    <property type="entry name" value="RNA_pol_sigma70_r4_t2"/>
</dbReference>
<keyword evidence="2" id="KW-0805">Transcription regulation</keyword>
<dbReference type="GO" id="GO:0006352">
    <property type="term" value="P:DNA-templated transcription initiation"/>
    <property type="evidence" value="ECO:0007669"/>
    <property type="project" value="InterPro"/>
</dbReference>
<dbReference type="InterPro" id="IPR013325">
    <property type="entry name" value="RNA_pol_sigma_r2"/>
</dbReference>
<dbReference type="AlphaFoldDB" id="A0A420FJV5"/>
<dbReference type="InterPro" id="IPR014327">
    <property type="entry name" value="RNA_pol_sigma70_bacteroid"/>
</dbReference>
<dbReference type="GO" id="GO:0003677">
    <property type="term" value="F:DNA binding"/>
    <property type="evidence" value="ECO:0007669"/>
    <property type="project" value="InterPro"/>
</dbReference>
<keyword evidence="4" id="KW-0804">Transcription</keyword>
<protein>
    <recommendedName>
        <fullName evidence="9">RNA polymerase sigma-70 factor</fullName>
    </recommendedName>
</protein>
<evidence type="ECO:0000256" key="2">
    <source>
        <dbReference type="ARBA" id="ARBA00023015"/>
    </source>
</evidence>
<accession>A0A420FJV5</accession>
<evidence type="ECO:0000259" key="5">
    <source>
        <dbReference type="Pfam" id="PF04542"/>
    </source>
</evidence>
<dbReference type="Proteomes" id="UP000286402">
    <property type="component" value="Unassembled WGS sequence"/>
</dbReference>
<dbReference type="InterPro" id="IPR036388">
    <property type="entry name" value="WH-like_DNA-bd_sf"/>
</dbReference>
<dbReference type="Gene3D" id="1.10.1740.10">
    <property type="match status" value="1"/>
</dbReference>
<comment type="similarity">
    <text evidence="1">Belongs to the sigma-70 factor family. ECF subfamily.</text>
</comment>
<keyword evidence="3" id="KW-0731">Sigma factor</keyword>
<evidence type="ECO:0000259" key="6">
    <source>
        <dbReference type="Pfam" id="PF08281"/>
    </source>
</evidence>
<dbReference type="NCBIfam" id="TIGR02937">
    <property type="entry name" value="sigma70-ECF"/>
    <property type="match status" value="1"/>
</dbReference>
<evidence type="ECO:0000256" key="1">
    <source>
        <dbReference type="ARBA" id="ARBA00010641"/>
    </source>
</evidence>
<dbReference type="SUPFAM" id="SSF88946">
    <property type="entry name" value="Sigma2 domain of RNA polymerase sigma factors"/>
    <property type="match status" value="1"/>
</dbReference>
<dbReference type="InterPro" id="IPR013324">
    <property type="entry name" value="RNA_pol_sigma_r3/r4-like"/>
</dbReference>
<dbReference type="InterPro" id="IPR007627">
    <property type="entry name" value="RNA_pol_sigma70_r2"/>
</dbReference>
<evidence type="ECO:0008006" key="9">
    <source>
        <dbReference type="Google" id="ProtNLM"/>
    </source>
</evidence>
<name>A0A420FJV5_9SPHI</name>
<dbReference type="Pfam" id="PF08281">
    <property type="entry name" value="Sigma70_r4_2"/>
    <property type="match status" value="1"/>
</dbReference>
<dbReference type="InterPro" id="IPR039425">
    <property type="entry name" value="RNA_pol_sigma-70-like"/>
</dbReference>
<dbReference type="Gene3D" id="1.10.10.10">
    <property type="entry name" value="Winged helix-like DNA-binding domain superfamily/Winged helix DNA-binding domain"/>
    <property type="match status" value="1"/>
</dbReference>
<dbReference type="Pfam" id="PF04542">
    <property type="entry name" value="Sigma70_r2"/>
    <property type="match status" value="1"/>
</dbReference>
<comment type="caution">
    <text evidence="7">The sequence shown here is derived from an EMBL/GenBank/DDBJ whole genome shotgun (WGS) entry which is preliminary data.</text>
</comment>
<dbReference type="NCBIfam" id="TIGR02985">
    <property type="entry name" value="Sig70_bacteroi1"/>
    <property type="match status" value="1"/>
</dbReference>
<dbReference type="EMBL" id="MCAQ01000026">
    <property type="protein sequence ID" value="RKF33194.1"/>
    <property type="molecule type" value="Genomic_DNA"/>
</dbReference>
<evidence type="ECO:0000256" key="3">
    <source>
        <dbReference type="ARBA" id="ARBA00023082"/>
    </source>
</evidence>
<gene>
    <name evidence="7" type="ORF">BCY89_13255</name>
</gene>
<dbReference type="GO" id="GO:0016987">
    <property type="term" value="F:sigma factor activity"/>
    <property type="evidence" value="ECO:0007669"/>
    <property type="project" value="UniProtKB-KW"/>
</dbReference>
<evidence type="ECO:0000313" key="7">
    <source>
        <dbReference type="EMBL" id="RKF33194.1"/>
    </source>
</evidence>
<evidence type="ECO:0000313" key="8">
    <source>
        <dbReference type="Proteomes" id="UP000286402"/>
    </source>
</evidence>
<organism evidence="7 8">
    <name type="scientific">Sphingobacterium siyangense</name>
    <dbReference type="NCBI Taxonomy" id="459529"/>
    <lineage>
        <taxon>Bacteria</taxon>
        <taxon>Pseudomonadati</taxon>
        <taxon>Bacteroidota</taxon>
        <taxon>Sphingobacteriia</taxon>
        <taxon>Sphingobacteriales</taxon>
        <taxon>Sphingobacteriaceae</taxon>
        <taxon>Sphingobacterium</taxon>
    </lineage>
</organism>
<sequence length="198" mass="23416">MSDTKEIFLLNVRLKEGDHNAFMEVYEKYNRGIYHFIKKFIQDTDTIDDIIHDAFLNLWKYRSNIKNNLSLQAYLYRISRNIIFKHLKEKIRSAEAILETSSDNQFFDNSPSADYSLESSEYDKIYELAIGQLPPQRKRIFLMSREEGLSYKEIADHLKISPNTVKEHMSLAMKTIREYIAKDHGIIYALLFLYTLGR</sequence>
<dbReference type="PANTHER" id="PTHR43133:SF46">
    <property type="entry name" value="RNA POLYMERASE SIGMA-70 FACTOR ECF SUBFAMILY"/>
    <property type="match status" value="1"/>
</dbReference>
<evidence type="ECO:0000256" key="4">
    <source>
        <dbReference type="ARBA" id="ARBA00023163"/>
    </source>
</evidence>